<dbReference type="Pfam" id="PF00278">
    <property type="entry name" value="Orn_DAP_Arg_deC"/>
    <property type="match status" value="1"/>
</dbReference>
<dbReference type="Gene3D" id="3.20.20.10">
    <property type="entry name" value="Alanine racemase"/>
    <property type="match status" value="1"/>
</dbReference>
<organism evidence="11 12">
    <name type="scientific">Novosphingobium panipatense</name>
    <dbReference type="NCBI Taxonomy" id="428991"/>
    <lineage>
        <taxon>Bacteria</taxon>
        <taxon>Pseudomonadati</taxon>
        <taxon>Pseudomonadota</taxon>
        <taxon>Alphaproteobacteria</taxon>
        <taxon>Sphingomonadales</taxon>
        <taxon>Sphingomonadaceae</taxon>
        <taxon>Novosphingobium</taxon>
    </lineage>
</organism>
<dbReference type="CDD" id="cd00622">
    <property type="entry name" value="PLPDE_III_ODC"/>
    <property type="match status" value="1"/>
</dbReference>
<dbReference type="SUPFAM" id="SSF51419">
    <property type="entry name" value="PLP-binding barrel"/>
    <property type="match status" value="1"/>
</dbReference>
<dbReference type="PRINTS" id="PR01182">
    <property type="entry name" value="ORNDCRBXLASE"/>
</dbReference>
<dbReference type="InterPro" id="IPR029066">
    <property type="entry name" value="PLP-binding_barrel"/>
</dbReference>
<dbReference type="SUPFAM" id="SSF50621">
    <property type="entry name" value="Alanine racemase C-terminal domain-like"/>
    <property type="match status" value="1"/>
</dbReference>
<evidence type="ECO:0000256" key="6">
    <source>
        <dbReference type="ARBA" id="ARBA00034138"/>
    </source>
</evidence>
<evidence type="ECO:0000256" key="3">
    <source>
        <dbReference type="ARBA" id="ARBA00022898"/>
    </source>
</evidence>
<protein>
    <recommendedName>
        <fullName evidence="6">ornithine decarboxylase</fullName>
        <ecNumber evidence="6">4.1.1.17</ecNumber>
    </recommendedName>
</protein>
<evidence type="ECO:0000313" key="11">
    <source>
        <dbReference type="EMBL" id="SMP78945.1"/>
    </source>
</evidence>
<feature type="domain" description="Orn/DAP/Arg decarboxylase 2 C-terminal" evidence="9">
    <location>
        <begin position="282"/>
        <end position="363"/>
    </location>
</feature>
<comment type="cofactor">
    <cofactor evidence="1">
        <name>pyridoxal 5'-phosphate</name>
        <dbReference type="ChEBI" id="CHEBI:597326"/>
    </cofactor>
</comment>
<name>A0ABY1QS91_9SPHN</name>
<feature type="domain" description="Orn/DAP/Arg decarboxylase 2 N-terminal" evidence="10">
    <location>
        <begin position="43"/>
        <end position="277"/>
    </location>
</feature>
<evidence type="ECO:0000259" key="10">
    <source>
        <dbReference type="Pfam" id="PF02784"/>
    </source>
</evidence>
<sequence>MSLNTVWGSLELHIHLDAPAVARSLAPDEPVILNRPHAAARAARFFATKFPGKSLYAVKANPSPDLIRILWANGITHYDVASIAEVRMVRQTLPDATLCFMHPVKTASAIREAYFKHGVRTFSLDTIEEVEKIVDATTDALGNAAKDLRLCVRLRVSSEYSELSLASKFGIDVADAGELLQATRQVADWLGVCFHVGSQAMTPFAYVQALERARAAIAAAGVVIDMVDVGGGFPSSYPGMEPPPLEDYFAIIHRHFEALPIAYNAELWCEPGRALSAEYNSLIVKVEKRRGDELYINDGAYGALYDAAHVAWRFPVKAIAHDGEHTGEMQEFSFYGPTCDDADFMEGPFLLPADIKAGDWIEVGMLGAYGAAMRTAFNGFGGGEIVTVEDEPMASLYTGRKDPRVSDNVVSLR</sequence>
<dbReference type="PANTHER" id="PTHR11482">
    <property type="entry name" value="ARGININE/DIAMINOPIMELATE/ORNITHINE DECARBOXYLASE"/>
    <property type="match status" value="1"/>
</dbReference>
<evidence type="ECO:0000256" key="7">
    <source>
        <dbReference type="ARBA" id="ARBA00049127"/>
    </source>
</evidence>
<evidence type="ECO:0000256" key="4">
    <source>
        <dbReference type="ARBA" id="ARBA00023239"/>
    </source>
</evidence>
<proteinExistence type="inferred from homology"/>
<comment type="similarity">
    <text evidence="2 8">Belongs to the Orn/Lys/Arg decarboxylase class-II family.</text>
</comment>
<dbReference type="InterPro" id="IPR009006">
    <property type="entry name" value="Ala_racemase/Decarboxylase_C"/>
</dbReference>
<dbReference type="Pfam" id="PF02784">
    <property type="entry name" value="Orn_Arg_deC_N"/>
    <property type="match status" value="1"/>
</dbReference>
<comment type="catalytic activity">
    <reaction evidence="7">
        <text>L-ornithine + H(+) = putrescine + CO2</text>
        <dbReference type="Rhea" id="RHEA:22964"/>
        <dbReference type="ChEBI" id="CHEBI:15378"/>
        <dbReference type="ChEBI" id="CHEBI:16526"/>
        <dbReference type="ChEBI" id="CHEBI:46911"/>
        <dbReference type="ChEBI" id="CHEBI:326268"/>
        <dbReference type="EC" id="4.1.1.17"/>
    </reaction>
</comment>
<dbReference type="EC" id="4.1.1.17" evidence="6"/>
<accession>A0ABY1QS91</accession>
<dbReference type="Gene3D" id="2.40.37.10">
    <property type="entry name" value="Lyase, Ornithine Decarboxylase, Chain A, domain 1"/>
    <property type="match status" value="1"/>
</dbReference>
<dbReference type="PRINTS" id="PR01179">
    <property type="entry name" value="ODADCRBXLASE"/>
</dbReference>
<keyword evidence="4" id="KW-0456">Lyase</keyword>
<evidence type="ECO:0000256" key="5">
    <source>
        <dbReference type="ARBA" id="ARBA00034115"/>
    </source>
</evidence>
<dbReference type="EMBL" id="FXUI01000012">
    <property type="protein sequence ID" value="SMP78945.1"/>
    <property type="molecule type" value="Genomic_DNA"/>
</dbReference>
<evidence type="ECO:0000259" key="9">
    <source>
        <dbReference type="Pfam" id="PF00278"/>
    </source>
</evidence>
<dbReference type="Proteomes" id="UP001157910">
    <property type="component" value="Unassembled WGS sequence"/>
</dbReference>
<comment type="caution">
    <text evidence="11">The sequence shown here is derived from an EMBL/GenBank/DDBJ whole genome shotgun (WGS) entry which is preliminary data.</text>
</comment>
<dbReference type="PROSITE" id="PS00878">
    <property type="entry name" value="ODR_DC_2_1"/>
    <property type="match status" value="1"/>
</dbReference>
<reference evidence="11 12" key="1">
    <citation type="submission" date="2017-05" db="EMBL/GenBank/DDBJ databases">
        <authorList>
            <person name="Varghese N."/>
            <person name="Submissions S."/>
        </authorList>
    </citation>
    <scope>NUCLEOTIDE SEQUENCE [LARGE SCALE GENOMIC DNA]</scope>
    <source>
        <strain evidence="11 12">SM16</strain>
    </source>
</reference>
<evidence type="ECO:0000256" key="8">
    <source>
        <dbReference type="RuleBase" id="RU003737"/>
    </source>
</evidence>
<dbReference type="InterPro" id="IPR002433">
    <property type="entry name" value="Orn_de-COase"/>
</dbReference>
<dbReference type="InterPro" id="IPR000183">
    <property type="entry name" value="Orn/DAP/Arg_de-COase"/>
</dbReference>
<evidence type="ECO:0000256" key="1">
    <source>
        <dbReference type="ARBA" id="ARBA00001933"/>
    </source>
</evidence>
<dbReference type="InterPro" id="IPR022643">
    <property type="entry name" value="De-COase2_C"/>
</dbReference>
<evidence type="ECO:0000256" key="2">
    <source>
        <dbReference type="ARBA" id="ARBA00008872"/>
    </source>
</evidence>
<keyword evidence="12" id="KW-1185">Reference proteome</keyword>
<comment type="pathway">
    <text evidence="5">Amine and polyamine biosynthesis; putrescine biosynthesis via L-ornithine pathway; putrescine from L-ornithine: step 1/1.</text>
</comment>
<dbReference type="InterPro" id="IPR022653">
    <property type="entry name" value="De-COase2_pyr-phos_BS"/>
</dbReference>
<gene>
    <name evidence="11" type="ORF">SAMN06296065_11219</name>
</gene>
<dbReference type="InterPro" id="IPR022644">
    <property type="entry name" value="De-COase2_N"/>
</dbReference>
<evidence type="ECO:0000313" key="12">
    <source>
        <dbReference type="Proteomes" id="UP001157910"/>
    </source>
</evidence>
<keyword evidence="3" id="KW-0663">Pyridoxal phosphate</keyword>
<dbReference type="PANTHER" id="PTHR11482:SF6">
    <property type="entry name" value="ORNITHINE DECARBOXYLASE 1-RELATED"/>
    <property type="match status" value="1"/>
</dbReference>